<dbReference type="EMBL" id="CP082237">
    <property type="protein sequence ID" value="QZT35253.1"/>
    <property type="molecule type" value="Genomic_DNA"/>
</dbReference>
<dbReference type="Pfam" id="PF01522">
    <property type="entry name" value="Polysacc_deac_1"/>
    <property type="match status" value="1"/>
</dbReference>
<evidence type="ECO:0000313" key="3">
    <source>
        <dbReference type="Proteomes" id="UP000825179"/>
    </source>
</evidence>
<dbReference type="GO" id="GO:0016810">
    <property type="term" value="F:hydrolase activity, acting on carbon-nitrogen (but not peptide) bonds"/>
    <property type="evidence" value="ECO:0007669"/>
    <property type="project" value="InterPro"/>
</dbReference>
<dbReference type="InterPro" id="IPR014235">
    <property type="entry name" value="Spore_PdaA"/>
</dbReference>
<dbReference type="CDD" id="cd10948">
    <property type="entry name" value="CE4_BsPdaA_like"/>
    <property type="match status" value="1"/>
</dbReference>
<protein>
    <submittedName>
        <fullName evidence="2">Delta-lactam-biosynthetic de-N-acetylase</fullName>
    </submittedName>
</protein>
<proteinExistence type="predicted"/>
<dbReference type="InterPro" id="IPR050248">
    <property type="entry name" value="Polysacc_deacetylase_ArnD"/>
</dbReference>
<name>A0A8X8LBS1_CALTT</name>
<dbReference type="RefSeq" id="WP_042684085.1">
    <property type="nucleotide sequence ID" value="NZ_AFCE01000069.1"/>
</dbReference>
<dbReference type="GO" id="GO:0016020">
    <property type="term" value="C:membrane"/>
    <property type="evidence" value="ECO:0007669"/>
    <property type="project" value="TreeGrafter"/>
</dbReference>
<organism evidence="2 3">
    <name type="scientific">Caldalkalibacillus thermarum (strain TA2.A1)</name>
    <dbReference type="NCBI Taxonomy" id="986075"/>
    <lineage>
        <taxon>Bacteria</taxon>
        <taxon>Bacillati</taxon>
        <taxon>Bacillota</taxon>
        <taxon>Bacilli</taxon>
        <taxon>Bacillales</taxon>
        <taxon>Bacillaceae</taxon>
        <taxon>Caldalkalibacillus</taxon>
    </lineage>
</organism>
<dbReference type="PROSITE" id="PS51677">
    <property type="entry name" value="NODB"/>
    <property type="match status" value="1"/>
</dbReference>
<dbReference type="NCBIfam" id="TIGR02884">
    <property type="entry name" value="spore_pdaA"/>
    <property type="match status" value="1"/>
</dbReference>
<sequence>MLVSQLFSAHVSVAASWSNKPIHWGLKKSTDHQPPSAGQEWDRLLAKYDAFYLGDTSKREIYLTFDNGYENGYTARILDVLKEKQVPAAFFVTGHYLKDQPDLVKRMVEEGHIVGNHSWSHPDLTQVSDDRLIKELVRVEGEFMRITGVKGMSYLRPPRGIFSERTLALSQKLGYRNVFWSLAFVDWQIDRQRGWRYAYDNIMDQIHPGAVVLLHTVSRDNAEALPRVIDDLRAQGYEFKSLDDLVMDQLWWTSLHHAAP</sequence>
<dbReference type="Proteomes" id="UP000825179">
    <property type="component" value="Chromosome"/>
</dbReference>
<evidence type="ECO:0000259" key="1">
    <source>
        <dbReference type="PROSITE" id="PS51677"/>
    </source>
</evidence>
<keyword evidence="3" id="KW-1185">Reference proteome</keyword>
<dbReference type="InterPro" id="IPR011330">
    <property type="entry name" value="Glyco_hydro/deAcase_b/a-brl"/>
</dbReference>
<dbReference type="PANTHER" id="PTHR10587">
    <property type="entry name" value="GLYCOSYL TRANSFERASE-RELATED"/>
    <property type="match status" value="1"/>
</dbReference>
<dbReference type="SUPFAM" id="SSF88713">
    <property type="entry name" value="Glycoside hydrolase/deacetylase"/>
    <property type="match status" value="1"/>
</dbReference>
<dbReference type="GO" id="GO:0005975">
    <property type="term" value="P:carbohydrate metabolic process"/>
    <property type="evidence" value="ECO:0007669"/>
    <property type="project" value="InterPro"/>
</dbReference>
<reference evidence="2 3" key="1">
    <citation type="journal article" date="2020" name="Extremophiles">
        <title>Genomic analysis of Caldalkalibacillus thermarum TA2.A1 reveals aerobic alkaliphilic metabolism and evolutionary hallmarks linking alkaliphilic bacteria and plant life.</title>
        <authorList>
            <person name="de Jong S.I."/>
            <person name="van den Broek M.A."/>
            <person name="Merkel A.Y."/>
            <person name="de la Torre Cortes P."/>
            <person name="Kalamorz F."/>
            <person name="Cook G.M."/>
            <person name="van Loosdrecht M.C.M."/>
            <person name="McMillan D.G.G."/>
        </authorList>
    </citation>
    <scope>NUCLEOTIDE SEQUENCE [LARGE SCALE GENOMIC DNA]</scope>
    <source>
        <strain evidence="2 3">TA2.A1</strain>
    </source>
</reference>
<gene>
    <name evidence="2" type="primary">pdaA</name>
    <name evidence="2" type="ORF">HUR95_02045</name>
</gene>
<dbReference type="PANTHER" id="PTHR10587:SF78">
    <property type="entry name" value="PEPTIDOGLYCAN-N-ACETYLMURAMIC ACID DEACETYLASE PDAA"/>
    <property type="match status" value="1"/>
</dbReference>
<evidence type="ECO:0000313" key="2">
    <source>
        <dbReference type="EMBL" id="QZT35253.1"/>
    </source>
</evidence>
<dbReference type="Gene3D" id="3.20.20.370">
    <property type="entry name" value="Glycoside hydrolase/deacetylase"/>
    <property type="match status" value="1"/>
</dbReference>
<feature type="domain" description="NodB homology" evidence="1">
    <location>
        <begin position="59"/>
        <end position="240"/>
    </location>
</feature>
<dbReference type="OrthoDB" id="9812065at2"/>
<accession>A0A8X8LBS1</accession>
<dbReference type="KEGG" id="cthu:HUR95_02045"/>
<dbReference type="AlphaFoldDB" id="A0A8X8LBS1"/>
<dbReference type="InterPro" id="IPR002509">
    <property type="entry name" value="NODB_dom"/>
</dbReference>